<evidence type="ECO:0000256" key="10">
    <source>
        <dbReference type="SAM" id="MobiDB-lite"/>
    </source>
</evidence>
<dbReference type="InterPro" id="IPR051076">
    <property type="entry name" value="Golgi_membrane_TVP38/TMEM64"/>
</dbReference>
<comment type="caution">
    <text evidence="13">The sequence shown here is derived from an EMBL/GenBank/DDBJ whole genome shotgun (WGS) entry which is preliminary data.</text>
</comment>
<evidence type="ECO:0000313" key="14">
    <source>
        <dbReference type="Proteomes" id="UP001140453"/>
    </source>
</evidence>
<comment type="function">
    <text evidence="1">Golgi membrane protein involved in vesicular trafficking and spindle migration.</text>
</comment>
<accession>A0A9W8YQJ5</accession>
<protein>
    <recommendedName>
        <fullName evidence="4">Golgi apparatus membrane protein TVP38</fullName>
    </recommendedName>
    <alternativeName>
        <fullName evidence="5">Golgi apparatus membrane protein tvp38</fullName>
    </alternativeName>
</protein>
<keyword evidence="8" id="KW-0333">Golgi apparatus</keyword>
<evidence type="ECO:0000256" key="2">
    <source>
        <dbReference type="ARBA" id="ARBA00004653"/>
    </source>
</evidence>
<reference evidence="13" key="1">
    <citation type="submission" date="2022-10" db="EMBL/GenBank/DDBJ databases">
        <title>Tapping the CABI collections for fungal endophytes: first genome assemblies for Collariella, Neodidymelliopsis, Ascochyta clinopodiicola, Didymella pomorum, Didymosphaeria variabile, Neocosmospora piperis and Neocucurbitaria cava.</title>
        <authorList>
            <person name="Hill R."/>
        </authorList>
    </citation>
    <scope>NUCLEOTIDE SEQUENCE</scope>
    <source>
        <strain evidence="13">IMI 355082</strain>
    </source>
</reference>
<feature type="domain" description="VTT" evidence="12">
    <location>
        <begin position="147"/>
        <end position="250"/>
    </location>
</feature>
<feature type="transmembrane region" description="Helical" evidence="11">
    <location>
        <begin position="126"/>
        <end position="142"/>
    </location>
</feature>
<evidence type="ECO:0000259" key="12">
    <source>
        <dbReference type="Pfam" id="PF09335"/>
    </source>
</evidence>
<dbReference type="GO" id="GO:0000139">
    <property type="term" value="C:Golgi membrane"/>
    <property type="evidence" value="ECO:0007669"/>
    <property type="project" value="UniProtKB-SubCell"/>
</dbReference>
<comment type="subcellular location">
    <subcellularLocation>
        <location evidence="2">Golgi apparatus membrane</location>
        <topology evidence="2">Multi-pass membrane protein</topology>
    </subcellularLocation>
</comment>
<feature type="region of interest" description="Disordered" evidence="10">
    <location>
        <begin position="300"/>
        <end position="326"/>
    </location>
</feature>
<evidence type="ECO:0000256" key="9">
    <source>
        <dbReference type="ARBA" id="ARBA00023136"/>
    </source>
</evidence>
<feature type="transmembrane region" description="Helical" evidence="11">
    <location>
        <begin position="86"/>
        <end position="106"/>
    </location>
</feature>
<dbReference type="AlphaFoldDB" id="A0A9W8YQJ5"/>
<evidence type="ECO:0000256" key="6">
    <source>
        <dbReference type="ARBA" id="ARBA00022692"/>
    </source>
</evidence>
<evidence type="ECO:0000256" key="1">
    <source>
        <dbReference type="ARBA" id="ARBA00002978"/>
    </source>
</evidence>
<keyword evidence="9 11" id="KW-0472">Membrane</keyword>
<dbReference type="Pfam" id="PF09335">
    <property type="entry name" value="VTT_dom"/>
    <property type="match status" value="1"/>
</dbReference>
<keyword evidence="14" id="KW-1185">Reference proteome</keyword>
<keyword evidence="7 11" id="KW-1133">Transmembrane helix</keyword>
<feature type="transmembrane region" description="Helical" evidence="11">
    <location>
        <begin position="149"/>
        <end position="166"/>
    </location>
</feature>
<evidence type="ECO:0000256" key="8">
    <source>
        <dbReference type="ARBA" id="ARBA00023034"/>
    </source>
</evidence>
<evidence type="ECO:0000313" key="13">
    <source>
        <dbReference type="EMBL" id="KAJ4388105.1"/>
    </source>
</evidence>
<dbReference type="OrthoDB" id="166803at2759"/>
<proteinExistence type="inferred from homology"/>
<sequence length="326" mass="36007">MDNSHQYSAAPATYPPSSYPAEGQTHLENQAETAPLSPAANDGTYHNGYGENQGYGESNYHARDDSPTTDDPPTKRRISKKTQQRLYWVIPLLIVLLILAILFEVYKSDFERWVTPLTDWLDAREAWSWVIPVVILLVLSFPPLFGHEIVLLVVGLAYPLGIAIGIACAGSIIGEALCFVVFKFFLSKYAEKRMREKVKWAAVGRLAKESGFWGVLVIRYSIVPPRMKFWIYMATVIASLPKVIVFVALGTPSSEHSKGARAAKIVAIGIVVVITLFATRWIRQKMAIVTKEIEAERAVAGGGSPGTVPGDVEMGNNNSRTEQDLK</sequence>
<dbReference type="PANTHER" id="PTHR47549:SF2">
    <property type="entry name" value="GOLGI APPARATUS MEMBRANE PROTEIN TVP38"/>
    <property type="match status" value="1"/>
</dbReference>
<name>A0A9W8YQJ5_9PEZI</name>
<feature type="region of interest" description="Disordered" evidence="10">
    <location>
        <begin position="1"/>
        <end position="78"/>
    </location>
</feature>
<keyword evidence="6 11" id="KW-0812">Transmembrane</keyword>
<dbReference type="Proteomes" id="UP001140453">
    <property type="component" value="Unassembled WGS sequence"/>
</dbReference>
<evidence type="ECO:0000256" key="3">
    <source>
        <dbReference type="ARBA" id="ARBA00008640"/>
    </source>
</evidence>
<feature type="transmembrane region" description="Helical" evidence="11">
    <location>
        <begin position="229"/>
        <end position="250"/>
    </location>
</feature>
<evidence type="ECO:0000256" key="11">
    <source>
        <dbReference type="SAM" id="Phobius"/>
    </source>
</evidence>
<evidence type="ECO:0000256" key="4">
    <source>
        <dbReference type="ARBA" id="ARBA00013533"/>
    </source>
</evidence>
<dbReference type="EMBL" id="JAPEVB010000005">
    <property type="protein sequence ID" value="KAJ4388105.1"/>
    <property type="molecule type" value="Genomic_DNA"/>
</dbReference>
<evidence type="ECO:0000256" key="5">
    <source>
        <dbReference type="ARBA" id="ARBA00020673"/>
    </source>
</evidence>
<gene>
    <name evidence="13" type="ORF">N0V93_008710</name>
</gene>
<comment type="similarity">
    <text evidence="3">Belongs to the TVP38/TMEM64 family.</text>
</comment>
<feature type="transmembrane region" description="Helical" evidence="11">
    <location>
        <begin position="262"/>
        <end position="282"/>
    </location>
</feature>
<dbReference type="PANTHER" id="PTHR47549">
    <property type="entry name" value="GOLGI APPARATUS MEMBRANE PROTEIN TVP38-RELATED"/>
    <property type="match status" value="1"/>
</dbReference>
<dbReference type="InterPro" id="IPR032816">
    <property type="entry name" value="VTT_dom"/>
</dbReference>
<evidence type="ECO:0000256" key="7">
    <source>
        <dbReference type="ARBA" id="ARBA00022989"/>
    </source>
</evidence>
<organism evidence="13 14">
    <name type="scientific">Gnomoniopsis smithogilvyi</name>
    <dbReference type="NCBI Taxonomy" id="1191159"/>
    <lineage>
        <taxon>Eukaryota</taxon>
        <taxon>Fungi</taxon>
        <taxon>Dikarya</taxon>
        <taxon>Ascomycota</taxon>
        <taxon>Pezizomycotina</taxon>
        <taxon>Sordariomycetes</taxon>
        <taxon>Sordariomycetidae</taxon>
        <taxon>Diaporthales</taxon>
        <taxon>Gnomoniaceae</taxon>
        <taxon>Gnomoniopsis</taxon>
    </lineage>
</organism>